<gene>
    <name evidence="1" type="ORF">SMRZ_LOCUS1368</name>
</gene>
<keyword evidence="2" id="KW-1185">Reference proteome</keyword>
<dbReference type="AlphaFoldDB" id="A0A183LC43"/>
<dbReference type="Proteomes" id="UP000277204">
    <property type="component" value="Unassembled WGS sequence"/>
</dbReference>
<organism evidence="1 2">
    <name type="scientific">Schistosoma margrebowiei</name>
    <dbReference type="NCBI Taxonomy" id="48269"/>
    <lineage>
        <taxon>Eukaryota</taxon>
        <taxon>Metazoa</taxon>
        <taxon>Spiralia</taxon>
        <taxon>Lophotrochozoa</taxon>
        <taxon>Platyhelminthes</taxon>
        <taxon>Trematoda</taxon>
        <taxon>Digenea</taxon>
        <taxon>Strigeidida</taxon>
        <taxon>Schistosomatoidea</taxon>
        <taxon>Schistosomatidae</taxon>
        <taxon>Schistosoma</taxon>
    </lineage>
</organism>
<name>A0A183LC43_9TREM</name>
<evidence type="ECO:0000313" key="2">
    <source>
        <dbReference type="Proteomes" id="UP000277204"/>
    </source>
</evidence>
<sequence length="59" mass="6809">MQVKMNILQHILLPCSHEVVLLITLKPKLVNLNFPQLAITNIYDEEEVLRIKVLKQCIG</sequence>
<dbReference type="EMBL" id="UZAI01000298">
    <property type="protein sequence ID" value="VDO51053.1"/>
    <property type="molecule type" value="Genomic_DNA"/>
</dbReference>
<reference evidence="1 2" key="1">
    <citation type="submission" date="2018-11" db="EMBL/GenBank/DDBJ databases">
        <authorList>
            <consortium name="Pathogen Informatics"/>
        </authorList>
    </citation>
    <scope>NUCLEOTIDE SEQUENCE [LARGE SCALE GENOMIC DNA]</scope>
    <source>
        <strain evidence="1 2">Zambia</strain>
    </source>
</reference>
<proteinExistence type="predicted"/>
<protein>
    <submittedName>
        <fullName evidence="1">Uncharacterized protein</fullName>
    </submittedName>
</protein>
<accession>A0A183LC43</accession>
<evidence type="ECO:0000313" key="1">
    <source>
        <dbReference type="EMBL" id="VDO51053.1"/>
    </source>
</evidence>